<gene>
    <name evidence="3" type="ORF">J2Z17_000152</name>
</gene>
<proteinExistence type="predicted"/>
<feature type="region of interest" description="Disordered" evidence="1">
    <location>
        <begin position="181"/>
        <end position="224"/>
    </location>
</feature>
<reference evidence="3 4" key="1">
    <citation type="submission" date="2021-03" db="EMBL/GenBank/DDBJ databases">
        <title>Genomic Encyclopedia of Type Strains, Phase IV (KMG-IV): sequencing the most valuable type-strain genomes for metagenomic binning, comparative biology and taxonomic classification.</title>
        <authorList>
            <person name="Goeker M."/>
        </authorList>
    </citation>
    <scope>NUCLEOTIDE SEQUENCE [LARGE SCALE GENOMIC DNA]</scope>
    <source>
        <strain evidence="3 4">DSM 21600</strain>
    </source>
</reference>
<evidence type="ECO:0000313" key="4">
    <source>
        <dbReference type="Proteomes" id="UP000759443"/>
    </source>
</evidence>
<name>A0ABS4DSS4_9HYPH</name>
<dbReference type="Proteomes" id="UP000759443">
    <property type="component" value="Unassembled WGS sequence"/>
</dbReference>
<feature type="signal peptide" evidence="2">
    <location>
        <begin position="1"/>
        <end position="23"/>
    </location>
</feature>
<keyword evidence="4" id="KW-1185">Reference proteome</keyword>
<evidence type="ECO:0000256" key="1">
    <source>
        <dbReference type="SAM" id="MobiDB-lite"/>
    </source>
</evidence>
<evidence type="ECO:0000256" key="2">
    <source>
        <dbReference type="SAM" id="SignalP"/>
    </source>
</evidence>
<accession>A0ABS4DSS4</accession>
<feature type="compositionally biased region" description="Gly residues" evidence="1">
    <location>
        <begin position="181"/>
        <end position="216"/>
    </location>
</feature>
<evidence type="ECO:0000313" key="3">
    <source>
        <dbReference type="EMBL" id="MBP1848735.1"/>
    </source>
</evidence>
<sequence>MTLHITIIQYSLGLALAYTFSNADLNSANAQGAAACFQTPARLSDENIESFLANPADLLSQNPAGGLALSTRVRALAGSSSQSLDAIIAQVGGANSAQKSAIGSGLARAARACAPTQPEYAALIQQKIAELNAPEVTAAFLSASNEVQTAALGGGDGGGAIGGGGGGGGAIGGAGAGGTGGGGSGGVGGSSSIGQSGGGFSTGGGGSYSAGGGGGTRFIISPTN</sequence>
<keyword evidence="2" id="KW-0732">Signal</keyword>
<organism evidence="3 4">
    <name type="scientific">Rhizobium halophytocola</name>
    <dbReference type="NCBI Taxonomy" id="735519"/>
    <lineage>
        <taxon>Bacteria</taxon>
        <taxon>Pseudomonadati</taxon>
        <taxon>Pseudomonadota</taxon>
        <taxon>Alphaproteobacteria</taxon>
        <taxon>Hyphomicrobiales</taxon>
        <taxon>Rhizobiaceae</taxon>
        <taxon>Rhizobium/Agrobacterium group</taxon>
        <taxon>Rhizobium</taxon>
    </lineage>
</organism>
<dbReference type="EMBL" id="JAGGJU010000001">
    <property type="protein sequence ID" value="MBP1848735.1"/>
    <property type="molecule type" value="Genomic_DNA"/>
</dbReference>
<feature type="chain" id="PRO_5045835597" evidence="2">
    <location>
        <begin position="24"/>
        <end position="224"/>
    </location>
</feature>
<comment type="caution">
    <text evidence="3">The sequence shown here is derived from an EMBL/GenBank/DDBJ whole genome shotgun (WGS) entry which is preliminary data.</text>
</comment>
<protein>
    <submittedName>
        <fullName evidence="3">Uncharacterized protein</fullName>
    </submittedName>
</protein>
<dbReference type="RefSeq" id="WP_209941316.1">
    <property type="nucleotide sequence ID" value="NZ_JAGGJU010000001.1"/>
</dbReference>